<reference evidence="6" key="1">
    <citation type="journal article" date="2019" name="Int. J. Syst. Evol. Microbiol.">
        <title>The Global Catalogue of Microorganisms (GCM) 10K type strain sequencing project: providing services to taxonomists for standard genome sequencing and annotation.</title>
        <authorList>
            <consortium name="The Broad Institute Genomics Platform"/>
            <consortium name="The Broad Institute Genome Sequencing Center for Infectious Disease"/>
            <person name="Wu L."/>
            <person name="Ma J."/>
        </authorList>
    </citation>
    <scope>NUCLEOTIDE SEQUENCE [LARGE SCALE GENOMIC DNA]</scope>
    <source>
        <strain evidence="6">CCM 2767</strain>
    </source>
</reference>
<dbReference type="InterPro" id="IPR000119">
    <property type="entry name" value="Hist_DNA-bd"/>
</dbReference>
<dbReference type="Gene3D" id="4.10.520.10">
    <property type="entry name" value="IHF-like DNA-binding proteins"/>
    <property type="match status" value="1"/>
</dbReference>
<evidence type="ECO:0000256" key="2">
    <source>
        <dbReference type="ARBA" id="ARBA00023067"/>
    </source>
</evidence>
<dbReference type="PRINTS" id="PR01727">
    <property type="entry name" value="DNABINDINGHU"/>
</dbReference>
<dbReference type="InterPro" id="IPR010992">
    <property type="entry name" value="IHF-like_DNA-bd_dom_sf"/>
</dbReference>
<accession>A0A8J3F2Q7</accession>
<comment type="caution">
    <text evidence="5">The sequence shown here is derived from an EMBL/GenBank/DDBJ whole genome shotgun (WGS) entry which is preliminary data.</text>
</comment>
<dbReference type="CDD" id="cd13831">
    <property type="entry name" value="HU"/>
    <property type="match status" value="1"/>
</dbReference>
<evidence type="ECO:0000313" key="5">
    <source>
        <dbReference type="EMBL" id="GGI21819.1"/>
    </source>
</evidence>
<organism evidence="5 6">
    <name type="scientific">Oxalicibacterium faecigallinarum</name>
    <dbReference type="NCBI Taxonomy" id="573741"/>
    <lineage>
        <taxon>Bacteria</taxon>
        <taxon>Pseudomonadati</taxon>
        <taxon>Pseudomonadota</taxon>
        <taxon>Betaproteobacteria</taxon>
        <taxon>Burkholderiales</taxon>
        <taxon>Oxalobacteraceae</taxon>
        <taxon>Oxalicibacterium</taxon>
    </lineage>
</organism>
<evidence type="ECO:0000256" key="4">
    <source>
        <dbReference type="RuleBase" id="RU003939"/>
    </source>
</evidence>
<dbReference type="Proteomes" id="UP000642180">
    <property type="component" value="Unassembled WGS sequence"/>
</dbReference>
<keyword evidence="6" id="KW-1185">Reference proteome</keyword>
<dbReference type="PANTHER" id="PTHR33175:SF3">
    <property type="entry name" value="DNA-BINDING PROTEIN HU-BETA"/>
    <property type="match status" value="1"/>
</dbReference>
<dbReference type="Pfam" id="PF00216">
    <property type="entry name" value="Bac_DNA_binding"/>
    <property type="match status" value="1"/>
</dbReference>
<evidence type="ECO:0000313" key="6">
    <source>
        <dbReference type="Proteomes" id="UP000642180"/>
    </source>
</evidence>
<evidence type="ECO:0000256" key="1">
    <source>
        <dbReference type="ARBA" id="ARBA00010529"/>
    </source>
</evidence>
<keyword evidence="2" id="KW-0226">DNA condensation</keyword>
<gene>
    <name evidence="5" type="primary">hupB</name>
    <name evidence="5" type="ORF">GCM10008066_30950</name>
</gene>
<sequence>MNRQDLIDAIAEDTEASKAATTRFLDSLITIVQNEVAKGGAVKLTGFGTFDKAAVAARTGRNPKTGAPIKIPSTHKPKFTPGATFKDLVKD</sequence>
<keyword evidence="3 5" id="KW-0238">DNA-binding</keyword>
<dbReference type="AlphaFoldDB" id="A0A8J3F2Q7"/>
<proteinExistence type="inferred from homology"/>
<dbReference type="SMART" id="SM00411">
    <property type="entry name" value="BHL"/>
    <property type="match status" value="1"/>
</dbReference>
<protein>
    <submittedName>
        <fullName evidence="5">DNA-binding protein HU-alpha</fullName>
    </submittedName>
</protein>
<dbReference type="EMBL" id="BMDI01000005">
    <property type="protein sequence ID" value="GGI21819.1"/>
    <property type="molecule type" value="Genomic_DNA"/>
</dbReference>
<dbReference type="GO" id="GO:0003677">
    <property type="term" value="F:DNA binding"/>
    <property type="evidence" value="ECO:0007669"/>
    <property type="project" value="UniProtKB-KW"/>
</dbReference>
<dbReference type="GO" id="GO:0030261">
    <property type="term" value="P:chromosome condensation"/>
    <property type="evidence" value="ECO:0007669"/>
    <property type="project" value="UniProtKB-KW"/>
</dbReference>
<dbReference type="RefSeq" id="WP_188382274.1">
    <property type="nucleotide sequence ID" value="NZ_BMDI01000005.1"/>
</dbReference>
<dbReference type="SUPFAM" id="SSF47729">
    <property type="entry name" value="IHF-like DNA-binding proteins"/>
    <property type="match status" value="1"/>
</dbReference>
<name>A0A8J3F2Q7_9BURK</name>
<comment type="similarity">
    <text evidence="1 4">Belongs to the bacterial histone-like protein family.</text>
</comment>
<dbReference type="GO" id="GO:0030527">
    <property type="term" value="F:structural constituent of chromatin"/>
    <property type="evidence" value="ECO:0007669"/>
    <property type="project" value="InterPro"/>
</dbReference>
<evidence type="ECO:0000256" key="3">
    <source>
        <dbReference type="ARBA" id="ARBA00023125"/>
    </source>
</evidence>
<dbReference type="PANTHER" id="PTHR33175">
    <property type="entry name" value="DNA-BINDING PROTEIN HU"/>
    <property type="match status" value="1"/>
</dbReference>